<proteinExistence type="predicted"/>
<feature type="domain" description="Helicase ATP-binding" evidence="5">
    <location>
        <begin position="648"/>
        <end position="814"/>
    </location>
</feature>
<dbReference type="GO" id="GO:0004386">
    <property type="term" value="F:helicase activity"/>
    <property type="evidence" value="ECO:0007669"/>
    <property type="project" value="UniProtKB-KW"/>
</dbReference>
<organism evidence="7 8">
    <name type="scientific">Candidatus Obscuribacter phosphatis</name>
    <dbReference type="NCBI Taxonomy" id="1906157"/>
    <lineage>
        <taxon>Bacteria</taxon>
        <taxon>Bacillati</taxon>
        <taxon>Candidatus Melainabacteria</taxon>
        <taxon>Candidatus Obscuribacterales</taxon>
        <taxon>Candidatus Obscuribacteraceae</taxon>
        <taxon>Candidatus Obscuribacter</taxon>
    </lineage>
</organism>
<sequence length="1106" mass="124510">MKQVSGKKIALTLQAVQDASSEPVYRRGVQYYRRKKVLKYTEDEGVSSIEALVIGSEPQPYKITVAIESPEVFKAECSCPYFEEVCKHSVAVLLTHIARHNPGIRFDLLDQPEKKEPVQEKAIKARELLDDPKDQVGEGKEPPSRDFQLGLLVLEKPLAMIVGDVPPQPQGKVNILKVPPETLNFFPEESRIWRLAKYLTSLPQTTKGTAGGHRIPRGEEGAVIGHLSLCARLINTTNGQEVSFSEKPLTPRAVLSETESGELLLKLEGILEGPDGAEEAVEHPVFFMGQTSWVLANNVFYPIDLSAIHRSFQYFDSYGFMTVKLDHVPKFLSVDLPVLLRRMPVIFDETTAPFPIAITEPPQVVIRLSERKMPGGSSSAIISSSGSSGSSGGAREKNNGEAASLEVSLGFRYGNLVLQSRDETSAVESEKFTRTISESGQSVWVERQWDLENQVRRFLTNMQPVRTVADRFSFIEEPAYDVLFHLQSEQVSDWDISGFEQLVNCRVRKEPMCLKARLSLKKDSFKFDFDLLCLSDGQEVPFGNVIEVLFKNRNYLRIGSDFVRIPTTTLLGLLKGIGQSKDSARPLYQALSILHALETHEIEIEADQGFQDFIHKIHHFRELPPLKIPSSFKGELREYQKEGCNWLMFLREYGLAGILADDMGLGKTIQALTLLLTHYANGKGDRAPSLVVAPTSVVYNWLSEASKFTPALKTALFLGRDRGELLAKLSKDGPGKPQVIFTTYGIIRRDYEQLKNIQFEFLILDEAQNIKNPESVGAIAAKSLKAFHRLALSGTPVENRLKELWSLFDFLMPDFLGAYKDFNEVFERPIEAGLDGAGQKLRKIVHPFILRRLKSQVEKELPDRTDIIHLCELDDEQRSLYLDVLDECRAKVFPEIAMKGIKRSNFSVLAALLRLRQVCCDPRLLKSPTDKPVNQSSKLDALVNMIGEIVDEGHKILVFSQFVEMLAIIRKELEKNGYTYEYLDGQTPAKERLDRVERFNATPEIPIFLISLKAGGTGLNLTGADYVIHYDPWWNPAVENQATDRAHRIGQTRHVFNYKLITRGTVEEKILALQQKKKELADLVIGGDESVAKELTQEDLEFLFSF</sequence>
<dbReference type="Proteomes" id="UP000664277">
    <property type="component" value="Unassembled WGS sequence"/>
</dbReference>
<dbReference type="InterPro" id="IPR007527">
    <property type="entry name" value="Znf_SWIM"/>
</dbReference>
<keyword evidence="1" id="KW-0378">Hydrolase</keyword>
<comment type="caution">
    <text evidence="7">The sequence shown here is derived from an EMBL/GenBank/DDBJ whole genome shotgun (WGS) entry which is preliminary data.</text>
</comment>
<dbReference type="Pfam" id="PF04434">
    <property type="entry name" value="SWIM"/>
    <property type="match status" value="1"/>
</dbReference>
<dbReference type="InterPro" id="IPR038718">
    <property type="entry name" value="SNF2-like_sf"/>
</dbReference>
<dbReference type="InterPro" id="IPR000330">
    <property type="entry name" value="SNF2_N"/>
</dbReference>
<dbReference type="EMBL" id="JAFLCK010000010">
    <property type="protein sequence ID" value="MBN8660383.1"/>
    <property type="molecule type" value="Genomic_DNA"/>
</dbReference>
<dbReference type="GO" id="GO:0008270">
    <property type="term" value="F:zinc ion binding"/>
    <property type="evidence" value="ECO:0007669"/>
    <property type="project" value="UniProtKB-KW"/>
</dbReference>
<name>A0A8J7PEM7_9BACT</name>
<dbReference type="GO" id="GO:0005524">
    <property type="term" value="F:ATP binding"/>
    <property type="evidence" value="ECO:0007669"/>
    <property type="project" value="InterPro"/>
</dbReference>
<dbReference type="PROSITE" id="PS51194">
    <property type="entry name" value="HELICASE_CTER"/>
    <property type="match status" value="1"/>
</dbReference>
<protein>
    <submittedName>
        <fullName evidence="7">DEAD/DEAH box helicase</fullName>
    </submittedName>
</protein>
<dbReference type="Pfam" id="PF00271">
    <property type="entry name" value="Helicase_C"/>
    <property type="match status" value="1"/>
</dbReference>
<evidence type="ECO:0000259" key="5">
    <source>
        <dbReference type="PROSITE" id="PS51192"/>
    </source>
</evidence>
<keyword evidence="2" id="KW-0862">Zinc</keyword>
<dbReference type="Pfam" id="PF00176">
    <property type="entry name" value="SNF2-rel_dom"/>
    <property type="match status" value="1"/>
</dbReference>
<dbReference type="InterPro" id="IPR027417">
    <property type="entry name" value="P-loop_NTPase"/>
</dbReference>
<keyword evidence="2" id="KW-0479">Metal-binding</keyword>
<dbReference type="AlphaFoldDB" id="A0A8J7PEM7"/>
<keyword evidence="7" id="KW-0347">Helicase</keyword>
<reference evidence="7" key="1">
    <citation type="submission" date="2021-02" db="EMBL/GenBank/DDBJ databases">
        <title>Genome-Resolved Metagenomics of a Microbial Community Performing Photosynthetic Biological Nutrient Removal.</title>
        <authorList>
            <person name="Mcdaniel E.A."/>
        </authorList>
    </citation>
    <scope>NUCLEOTIDE SEQUENCE</scope>
    <source>
        <strain evidence="7">UWPOB_OBS1</strain>
    </source>
</reference>
<dbReference type="PANTHER" id="PTHR10799">
    <property type="entry name" value="SNF2/RAD54 HELICASE FAMILY"/>
    <property type="match status" value="1"/>
</dbReference>
<dbReference type="CDD" id="cd18793">
    <property type="entry name" value="SF2_C_SNF"/>
    <property type="match status" value="1"/>
</dbReference>
<feature type="compositionally biased region" description="Low complexity" evidence="3">
    <location>
        <begin position="375"/>
        <end position="388"/>
    </location>
</feature>
<evidence type="ECO:0000313" key="7">
    <source>
        <dbReference type="EMBL" id="MBN8660383.1"/>
    </source>
</evidence>
<accession>A0A8J7PEM7</accession>
<dbReference type="InterPro" id="IPR001650">
    <property type="entry name" value="Helicase_C-like"/>
</dbReference>
<keyword evidence="7" id="KW-0547">Nucleotide-binding</keyword>
<evidence type="ECO:0000259" key="6">
    <source>
        <dbReference type="PROSITE" id="PS51194"/>
    </source>
</evidence>
<dbReference type="Gene3D" id="3.40.50.300">
    <property type="entry name" value="P-loop containing nucleotide triphosphate hydrolases"/>
    <property type="match status" value="1"/>
</dbReference>
<feature type="domain" description="Helicase C-terminal" evidence="6">
    <location>
        <begin position="941"/>
        <end position="1099"/>
    </location>
</feature>
<dbReference type="InterPro" id="IPR014001">
    <property type="entry name" value="Helicase_ATP-bd"/>
</dbReference>
<dbReference type="SMART" id="SM00490">
    <property type="entry name" value="HELICc"/>
    <property type="match status" value="1"/>
</dbReference>
<dbReference type="SMART" id="SM00487">
    <property type="entry name" value="DEXDc"/>
    <property type="match status" value="1"/>
</dbReference>
<dbReference type="SUPFAM" id="SSF52540">
    <property type="entry name" value="P-loop containing nucleoside triphosphate hydrolases"/>
    <property type="match status" value="2"/>
</dbReference>
<evidence type="ECO:0000256" key="2">
    <source>
        <dbReference type="PROSITE-ProRule" id="PRU00325"/>
    </source>
</evidence>
<dbReference type="InterPro" id="IPR049730">
    <property type="entry name" value="SNF2/RAD54-like_C"/>
</dbReference>
<dbReference type="PROSITE" id="PS51192">
    <property type="entry name" value="HELICASE_ATP_BIND_1"/>
    <property type="match status" value="1"/>
</dbReference>
<evidence type="ECO:0000313" key="8">
    <source>
        <dbReference type="Proteomes" id="UP000664277"/>
    </source>
</evidence>
<evidence type="ECO:0000256" key="1">
    <source>
        <dbReference type="ARBA" id="ARBA00022801"/>
    </source>
</evidence>
<dbReference type="PROSITE" id="PS50966">
    <property type="entry name" value="ZF_SWIM"/>
    <property type="match status" value="1"/>
</dbReference>
<evidence type="ECO:0000256" key="3">
    <source>
        <dbReference type="SAM" id="MobiDB-lite"/>
    </source>
</evidence>
<dbReference type="CDD" id="cd18012">
    <property type="entry name" value="DEXQc_arch_SWI2_SNF2"/>
    <property type="match status" value="1"/>
</dbReference>
<keyword evidence="2" id="KW-0863">Zinc-finger</keyword>
<dbReference type="FunFam" id="3.40.50.300:FF:000533">
    <property type="entry name" value="Helicase, Snf2 family"/>
    <property type="match status" value="1"/>
</dbReference>
<keyword evidence="7" id="KW-0067">ATP-binding</keyword>
<dbReference type="GO" id="GO:0016787">
    <property type="term" value="F:hydrolase activity"/>
    <property type="evidence" value="ECO:0007669"/>
    <property type="project" value="UniProtKB-KW"/>
</dbReference>
<feature type="region of interest" description="Disordered" evidence="3">
    <location>
        <begin position="374"/>
        <end position="399"/>
    </location>
</feature>
<dbReference type="Gene3D" id="3.40.50.10810">
    <property type="entry name" value="Tandem AAA-ATPase domain"/>
    <property type="match status" value="1"/>
</dbReference>
<evidence type="ECO:0000259" key="4">
    <source>
        <dbReference type="PROSITE" id="PS50966"/>
    </source>
</evidence>
<feature type="domain" description="SWIM-type" evidence="4">
    <location>
        <begin position="61"/>
        <end position="97"/>
    </location>
</feature>
<gene>
    <name evidence="7" type="ORF">J0M35_08485</name>
</gene>